<keyword evidence="3 7" id="KW-0479">Metal-binding</keyword>
<keyword evidence="5 8" id="KW-0456">Lyase</keyword>
<protein>
    <recommendedName>
        <fullName evidence="2 8">Carbonic anhydrase</fullName>
        <ecNumber evidence="2 8">4.2.1.1</ecNumber>
    </recommendedName>
    <alternativeName>
        <fullName evidence="8">Carbonate dehydratase</fullName>
    </alternativeName>
</protein>
<keyword evidence="10" id="KW-1185">Reference proteome</keyword>
<dbReference type="EMBL" id="CP090169">
    <property type="protein sequence ID" value="UJO20106.1"/>
    <property type="molecule type" value="Genomic_DNA"/>
</dbReference>
<comment type="similarity">
    <text evidence="1 8">Belongs to the beta-class carbonic anhydrase family.</text>
</comment>
<reference evidence="9" key="2">
    <citation type="journal article" date="2022" name="Microb. Genom.">
        <title>A chromosome-scale genome assembly of the tomato pathogen Cladosporium fulvum reveals a compartmentalized genome architecture and the presence of a dispensable chromosome.</title>
        <authorList>
            <person name="Zaccaron A.Z."/>
            <person name="Chen L.H."/>
            <person name="Samaras A."/>
            <person name="Stergiopoulos I."/>
        </authorList>
    </citation>
    <scope>NUCLEOTIDE SEQUENCE</scope>
    <source>
        <strain evidence="9">Race5_Kim</strain>
    </source>
</reference>
<dbReference type="Proteomes" id="UP000756132">
    <property type="component" value="Chromosome 7"/>
</dbReference>
<dbReference type="GO" id="GO:0004089">
    <property type="term" value="F:carbonate dehydratase activity"/>
    <property type="evidence" value="ECO:0007669"/>
    <property type="project" value="UniProtKB-UniRule"/>
</dbReference>
<keyword evidence="4 7" id="KW-0862">Zinc</keyword>
<dbReference type="GO" id="GO:0008270">
    <property type="term" value="F:zinc ion binding"/>
    <property type="evidence" value="ECO:0007669"/>
    <property type="project" value="UniProtKB-UniRule"/>
</dbReference>
<evidence type="ECO:0000313" key="9">
    <source>
        <dbReference type="EMBL" id="UJO20106.1"/>
    </source>
</evidence>
<dbReference type="InterPro" id="IPR036874">
    <property type="entry name" value="Carbonic_anhydrase_sf"/>
</dbReference>
<proteinExistence type="inferred from homology"/>
<dbReference type="PANTHER" id="PTHR43175">
    <property type="entry name" value="CARBONIC ANHYDRASE"/>
    <property type="match status" value="1"/>
</dbReference>
<accession>A0A9Q8PCP9</accession>
<dbReference type="SMART" id="SM00947">
    <property type="entry name" value="Pro_CA"/>
    <property type="match status" value="1"/>
</dbReference>
<dbReference type="KEGG" id="ffu:CLAFUR5_10327"/>
<evidence type="ECO:0000313" key="10">
    <source>
        <dbReference type="Proteomes" id="UP000756132"/>
    </source>
</evidence>
<evidence type="ECO:0000256" key="8">
    <source>
        <dbReference type="RuleBase" id="RU003956"/>
    </source>
</evidence>
<dbReference type="EC" id="4.2.1.1" evidence="2 8"/>
<comment type="cofactor">
    <cofactor evidence="7">
        <name>Zn(2+)</name>
        <dbReference type="ChEBI" id="CHEBI:29105"/>
    </cofactor>
    <text evidence="7">Binds 1 zinc ion per subunit.</text>
</comment>
<evidence type="ECO:0000256" key="5">
    <source>
        <dbReference type="ARBA" id="ARBA00023239"/>
    </source>
</evidence>
<dbReference type="AlphaFoldDB" id="A0A9Q8PCP9"/>
<dbReference type="Gene3D" id="3.40.1050.10">
    <property type="entry name" value="Carbonic anhydrase"/>
    <property type="match status" value="1"/>
</dbReference>
<dbReference type="GO" id="GO:0015976">
    <property type="term" value="P:carbon utilization"/>
    <property type="evidence" value="ECO:0007669"/>
    <property type="project" value="InterPro"/>
</dbReference>
<dbReference type="InterPro" id="IPR015892">
    <property type="entry name" value="Carbonic_anhydrase_CS"/>
</dbReference>
<gene>
    <name evidence="9" type="ORF">CLAFUR5_10327</name>
</gene>
<organism evidence="9 10">
    <name type="scientific">Passalora fulva</name>
    <name type="common">Tomato leaf mold</name>
    <name type="synonym">Cladosporium fulvum</name>
    <dbReference type="NCBI Taxonomy" id="5499"/>
    <lineage>
        <taxon>Eukaryota</taxon>
        <taxon>Fungi</taxon>
        <taxon>Dikarya</taxon>
        <taxon>Ascomycota</taxon>
        <taxon>Pezizomycotina</taxon>
        <taxon>Dothideomycetes</taxon>
        <taxon>Dothideomycetidae</taxon>
        <taxon>Mycosphaerellales</taxon>
        <taxon>Mycosphaerellaceae</taxon>
        <taxon>Fulvia</taxon>
    </lineage>
</organism>
<dbReference type="Pfam" id="PF00484">
    <property type="entry name" value="Pro_CA"/>
    <property type="match status" value="1"/>
</dbReference>
<dbReference type="PROSITE" id="PS00704">
    <property type="entry name" value="PROK_CO2_ANHYDRASE_1"/>
    <property type="match status" value="1"/>
</dbReference>
<feature type="binding site" evidence="7">
    <location>
        <position position="99"/>
    </location>
    <ligand>
        <name>Zn(2+)</name>
        <dbReference type="ChEBI" id="CHEBI:29105"/>
    </ligand>
</feature>
<dbReference type="OMA" id="HTDCGGL"/>
<evidence type="ECO:0000256" key="3">
    <source>
        <dbReference type="ARBA" id="ARBA00022723"/>
    </source>
</evidence>
<evidence type="ECO:0000256" key="1">
    <source>
        <dbReference type="ARBA" id="ARBA00006217"/>
    </source>
</evidence>
<dbReference type="InterPro" id="IPR001765">
    <property type="entry name" value="Carbonic_anhydrase"/>
</dbReference>
<feature type="binding site" evidence="7">
    <location>
        <position position="48"/>
    </location>
    <ligand>
        <name>Zn(2+)</name>
        <dbReference type="ChEBI" id="CHEBI:29105"/>
    </ligand>
</feature>
<dbReference type="RefSeq" id="XP_047764472.1">
    <property type="nucleotide sequence ID" value="XM_047909475.1"/>
</dbReference>
<comment type="function">
    <text evidence="8">Reversible hydration of carbon dioxide.</text>
</comment>
<evidence type="ECO:0000256" key="2">
    <source>
        <dbReference type="ARBA" id="ARBA00012925"/>
    </source>
</evidence>
<comment type="catalytic activity">
    <reaction evidence="6 8">
        <text>hydrogencarbonate + H(+) = CO2 + H2O</text>
        <dbReference type="Rhea" id="RHEA:10748"/>
        <dbReference type="ChEBI" id="CHEBI:15377"/>
        <dbReference type="ChEBI" id="CHEBI:15378"/>
        <dbReference type="ChEBI" id="CHEBI:16526"/>
        <dbReference type="ChEBI" id="CHEBI:17544"/>
        <dbReference type="EC" id="4.2.1.1"/>
    </reaction>
</comment>
<evidence type="ECO:0000256" key="4">
    <source>
        <dbReference type="ARBA" id="ARBA00022833"/>
    </source>
</evidence>
<dbReference type="PANTHER" id="PTHR43175:SF3">
    <property type="entry name" value="CARBON DISULFIDE HYDROLASE"/>
    <property type="match status" value="1"/>
</dbReference>
<dbReference type="SUPFAM" id="SSF53056">
    <property type="entry name" value="beta-carbonic anhydrase, cab"/>
    <property type="match status" value="1"/>
</dbReference>
<dbReference type="GeneID" id="71990205"/>
<dbReference type="OrthoDB" id="10248475at2759"/>
<evidence type="ECO:0000256" key="7">
    <source>
        <dbReference type="PIRSR" id="PIRSR601765-1"/>
    </source>
</evidence>
<reference evidence="9" key="1">
    <citation type="submission" date="2021-12" db="EMBL/GenBank/DDBJ databases">
        <authorList>
            <person name="Zaccaron A."/>
            <person name="Stergiopoulos I."/>
        </authorList>
    </citation>
    <scope>NUCLEOTIDE SEQUENCE</scope>
    <source>
        <strain evidence="9">Race5_Kim</strain>
    </source>
</reference>
<sequence length="138" mass="15591">MSEAVTKFQALIERSRKRLPTYQPPPQMKLFAHNDSHPGWIFMAACADSRVDPTHIFQLECREVNVIRVAGGRIRDDTSKSLEIMGTMVPIGLVVVVQHTDCGGLFTADDEIRKRVSARNPECAHLVKDSVWDTSKEW</sequence>
<feature type="binding site" evidence="7">
    <location>
        <position position="46"/>
    </location>
    <ligand>
        <name>Zn(2+)</name>
        <dbReference type="ChEBI" id="CHEBI:29105"/>
    </ligand>
</feature>
<name>A0A9Q8PCP9_PASFU</name>
<evidence type="ECO:0000256" key="6">
    <source>
        <dbReference type="ARBA" id="ARBA00048348"/>
    </source>
</evidence>
<feature type="binding site" evidence="7">
    <location>
        <position position="102"/>
    </location>
    <ligand>
        <name>Zn(2+)</name>
        <dbReference type="ChEBI" id="CHEBI:29105"/>
    </ligand>
</feature>